<feature type="region of interest" description="Disordered" evidence="1">
    <location>
        <begin position="366"/>
        <end position="469"/>
    </location>
</feature>
<feature type="compositionally biased region" description="Low complexity" evidence="1">
    <location>
        <begin position="389"/>
        <end position="398"/>
    </location>
</feature>
<name>A0A7M7J3H1_VARDE</name>
<organism evidence="3 4">
    <name type="scientific">Varroa destructor</name>
    <name type="common">Honeybee mite</name>
    <dbReference type="NCBI Taxonomy" id="109461"/>
    <lineage>
        <taxon>Eukaryota</taxon>
        <taxon>Metazoa</taxon>
        <taxon>Ecdysozoa</taxon>
        <taxon>Arthropoda</taxon>
        <taxon>Chelicerata</taxon>
        <taxon>Arachnida</taxon>
        <taxon>Acari</taxon>
        <taxon>Parasitiformes</taxon>
        <taxon>Mesostigmata</taxon>
        <taxon>Gamasina</taxon>
        <taxon>Dermanyssoidea</taxon>
        <taxon>Varroidae</taxon>
        <taxon>Varroa</taxon>
    </lineage>
</organism>
<dbReference type="RefSeq" id="XP_022646310.1">
    <property type="nucleotide sequence ID" value="XM_022790575.1"/>
</dbReference>
<feature type="compositionally biased region" description="Low complexity" evidence="1">
    <location>
        <begin position="238"/>
        <end position="260"/>
    </location>
</feature>
<feature type="compositionally biased region" description="Polar residues" evidence="1">
    <location>
        <begin position="402"/>
        <end position="452"/>
    </location>
</feature>
<keyword evidence="2" id="KW-0732">Signal</keyword>
<protein>
    <submittedName>
        <fullName evidence="3">Uncharacterized protein</fullName>
    </submittedName>
</protein>
<dbReference type="AlphaFoldDB" id="A0A7M7J3H1"/>
<feature type="region of interest" description="Disordered" evidence="1">
    <location>
        <begin position="224"/>
        <end position="260"/>
    </location>
</feature>
<evidence type="ECO:0000256" key="1">
    <source>
        <dbReference type="SAM" id="MobiDB-lite"/>
    </source>
</evidence>
<keyword evidence="4" id="KW-1185">Reference proteome</keyword>
<reference evidence="3" key="1">
    <citation type="submission" date="2021-01" db="UniProtKB">
        <authorList>
            <consortium name="EnsemblMetazoa"/>
        </authorList>
    </citation>
    <scope>IDENTIFICATION</scope>
</reference>
<feature type="chain" id="PRO_5029804864" evidence="2">
    <location>
        <begin position="19"/>
        <end position="660"/>
    </location>
</feature>
<evidence type="ECO:0000256" key="2">
    <source>
        <dbReference type="SAM" id="SignalP"/>
    </source>
</evidence>
<feature type="compositionally biased region" description="Basic and acidic residues" evidence="1">
    <location>
        <begin position="286"/>
        <end position="295"/>
    </location>
</feature>
<feature type="region of interest" description="Disordered" evidence="1">
    <location>
        <begin position="143"/>
        <end position="204"/>
    </location>
</feature>
<dbReference type="Proteomes" id="UP000594260">
    <property type="component" value="Unplaced"/>
</dbReference>
<dbReference type="EnsemblMetazoa" id="XM_022790575">
    <property type="protein sequence ID" value="XP_022646310"/>
    <property type="gene ID" value="LOC111244031"/>
</dbReference>
<evidence type="ECO:0000313" key="3">
    <source>
        <dbReference type="EnsemblMetazoa" id="XP_022646310"/>
    </source>
</evidence>
<proteinExistence type="predicted"/>
<feature type="compositionally biased region" description="Polar residues" evidence="1">
    <location>
        <begin position="224"/>
        <end position="237"/>
    </location>
</feature>
<dbReference type="GeneID" id="111244031"/>
<feature type="signal peptide" evidence="2">
    <location>
        <begin position="1"/>
        <end position="18"/>
    </location>
</feature>
<sequence>MRPVFVTVGALLSSPVLAPPPLKATHSFNQNSLPPLPSFDYRNHLREQILPQVIYFRSHAMLRREHARRVLVEAPLLVHEDPARRHDMSDAAWFVSSSEDQLAQNDAFDLSSQDIPVDHIVGQSELPSTSVNTGTKRFQAGIQRSCTEKSRKSPLTTKVAEEATSAAKDKSKLMFASADAESGREDGAGRISGRPSNVGPSYQETSLIFPSHDREVTLSNQESSIVLSQESDSVTLPNRSSSNSGNAAASSQANNNQTSNQKVNTGLLKKNAIGITLINDKRNGASTFDKGEHDSVNSGQTTSGASLSDQKDGHAGIAQSQIAIQDSGSIFSQATGAASESVQQGKSNALLPNLRNTLVASGHRSNSVLTNEENGVVVVPGHGSGGSSLSGSQTSGAVLPKGSSNLLTNTGDSDVTLSKVSSSTTDLTQGVSSGPSNKGATRLVLSSQTSGSVPHKNPAVQDNSRSSDKSVIHRELNLDHRPLEGLPQLMDEVEQKFAEMSDVVDPNRVQQLAKVMAAWDAHRKKVEESLGLEEGADVADRRPTMQTTTSSSAATFQLFGTSRRVVGRSWRRIASRLFTDSLKKMLLIFPGVVVRAIRDFGSVSCATWLETAAIRPRRSDTFILRLLNPSVSPKCPAQPLHLVATALRLKNVAGDRLTAT</sequence>
<feature type="compositionally biased region" description="Polar residues" evidence="1">
    <location>
        <begin position="296"/>
        <end position="308"/>
    </location>
</feature>
<feature type="region of interest" description="Disordered" evidence="1">
    <location>
        <begin position="286"/>
        <end position="317"/>
    </location>
</feature>
<evidence type="ECO:0000313" key="4">
    <source>
        <dbReference type="Proteomes" id="UP000594260"/>
    </source>
</evidence>
<accession>A0A7M7J3H1</accession>
<feature type="compositionally biased region" description="Polar residues" evidence="1">
    <location>
        <begin position="194"/>
        <end position="204"/>
    </location>
</feature>